<accession>A0ABS4H7J5</accession>
<dbReference type="Proteomes" id="UP001519273">
    <property type="component" value="Unassembled WGS sequence"/>
</dbReference>
<dbReference type="EMBL" id="JAGGKP010000016">
    <property type="protein sequence ID" value="MBP1938499.1"/>
    <property type="molecule type" value="Genomic_DNA"/>
</dbReference>
<gene>
    <name evidence="1" type="ORF">J2Z20_003421</name>
</gene>
<keyword evidence="2" id="KW-1185">Reference proteome</keyword>
<evidence type="ECO:0000313" key="2">
    <source>
        <dbReference type="Proteomes" id="UP001519273"/>
    </source>
</evidence>
<protein>
    <submittedName>
        <fullName evidence="1">Uncharacterized protein</fullName>
    </submittedName>
</protein>
<name>A0ABS4H7J5_9BACL</name>
<organism evidence="1 2">
    <name type="scientific">Paenibacillus sediminis</name>
    <dbReference type="NCBI Taxonomy" id="664909"/>
    <lineage>
        <taxon>Bacteria</taxon>
        <taxon>Bacillati</taxon>
        <taxon>Bacillota</taxon>
        <taxon>Bacilli</taxon>
        <taxon>Bacillales</taxon>
        <taxon>Paenibacillaceae</taxon>
        <taxon>Paenibacillus</taxon>
    </lineage>
</organism>
<proteinExistence type="predicted"/>
<evidence type="ECO:0000313" key="1">
    <source>
        <dbReference type="EMBL" id="MBP1938499.1"/>
    </source>
</evidence>
<comment type="caution">
    <text evidence="1">The sequence shown here is derived from an EMBL/GenBank/DDBJ whole genome shotgun (WGS) entry which is preliminary data.</text>
</comment>
<sequence>MAFEQKKFNISSWMIIESELKILVVESGSPEIYDQMIDELWRLIPIQARNHEVCVGDECGEIMLHYRYCSGTFMMAYSINANKSIDFDLCLLDGELSVYLHTFDVKKDKTLKYFLPGVQRCSIRLVWKDRVIDIKNMSLMS</sequence>
<reference evidence="1 2" key="1">
    <citation type="submission" date="2021-03" db="EMBL/GenBank/DDBJ databases">
        <title>Genomic Encyclopedia of Type Strains, Phase IV (KMG-IV): sequencing the most valuable type-strain genomes for metagenomic binning, comparative biology and taxonomic classification.</title>
        <authorList>
            <person name="Goeker M."/>
        </authorList>
    </citation>
    <scope>NUCLEOTIDE SEQUENCE [LARGE SCALE GENOMIC DNA]</scope>
    <source>
        <strain evidence="1 2">DSM 23491</strain>
    </source>
</reference>
<dbReference type="RefSeq" id="WP_209853045.1">
    <property type="nucleotide sequence ID" value="NZ_CBCRVE010000009.1"/>
</dbReference>